<dbReference type="InterPro" id="IPR000719">
    <property type="entry name" value="Prot_kinase_dom"/>
</dbReference>
<dbReference type="Gene3D" id="1.10.510.10">
    <property type="entry name" value="Transferase(Phosphotransferase) domain 1"/>
    <property type="match status" value="1"/>
</dbReference>
<gene>
    <name evidence="9" type="ORF">ACHAWU_007170</name>
</gene>
<dbReference type="EMBL" id="JALLBG020000312">
    <property type="protein sequence ID" value="KAL3756219.1"/>
    <property type="molecule type" value="Genomic_DNA"/>
</dbReference>
<keyword evidence="2 5" id="KW-0547">Nucleotide-binding</keyword>
<dbReference type="PROSITE" id="PS00107">
    <property type="entry name" value="PROTEIN_KINASE_ATP"/>
    <property type="match status" value="1"/>
</dbReference>
<organism evidence="9 10">
    <name type="scientific">Discostella pseudostelligera</name>
    <dbReference type="NCBI Taxonomy" id="259834"/>
    <lineage>
        <taxon>Eukaryota</taxon>
        <taxon>Sar</taxon>
        <taxon>Stramenopiles</taxon>
        <taxon>Ochrophyta</taxon>
        <taxon>Bacillariophyta</taxon>
        <taxon>Coscinodiscophyceae</taxon>
        <taxon>Thalassiosirophycidae</taxon>
        <taxon>Stephanodiscales</taxon>
        <taxon>Stephanodiscaceae</taxon>
        <taxon>Discostella</taxon>
    </lineage>
</organism>
<dbReference type="GO" id="GO:0005524">
    <property type="term" value="F:ATP binding"/>
    <property type="evidence" value="ECO:0007669"/>
    <property type="project" value="UniProtKB-UniRule"/>
</dbReference>
<dbReference type="FunFam" id="1.10.510.10:FF:001244">
    <property type="entry name" value="Putative casein kinase I"/>
    <property type="match status" value="1"/>
</dbReference>
<feature type="domain" description="Protein kinase" evidence="8">
    <location>
        <begin position="8"/>
        <end position="277"/>
    </location>
</feature>
<protein>
    <recommendedName>
        <fullName evidence="4">Casein kinase I</fullName>
        <ecNumber evidence="1">2.7.11.1</ecNumber>
    </recommendedName>
</protein>
<dbReference type="CDD" id="cd14016">
    <property type="entry name" value="STKc_CK1"/>
    <property type="match status" value="1"/>
</dbReference>
<dbReference type="SMART" id="SM00220">
    <property type="entry name" value="S_TKc"/>
    <property type="match status" value="1"/>
</dbReference>
<dbReference type="Proteomes" id="UP001530293">
    <property type="component" value="Unassembled WGS sequence"/>
</dbReference>
<dbReference type="InterPro" id="IPR050235">
    <property type="entry name" value="CK1_Ser-Thr_kinase"/>
</dbReference>
<dbReference type="PROSITE" id="PS00108">
    <property type="entry name" value="PROTEIN_KINASE_ST"/>
    <property type="match status" value="1"/>
</dbReference>
<dbReference type="GO" id="GO:0004674">
    <property type="term" value="F:protein serine/threonine kinase activity"/>
    <property type="evidence" value="ECO:0007669"/>
    <property type="project" value="UniProtKB-KW"/>
</dbReference>
<comment type="similarity">
    <text evidence="6">Belongs to the protein kinase superfamily.</text>
</comment>
<name>A0ABD3LWW9_9STRA</name>
<feature type="binding site" evidence="5">
    <location>
        <position position="36"/>
    </location>
    <ligand>
        <name>ATP</name>
        <dbReference type="ChEBI" id="CHEBI:30616"/>
    </ligand>
</feature>
<dbReference type="AlphaFoldDB" id="A0ABD3LWW9"/>
<keyword evidence="6" id="KW-0418">Kinase</keyword>
<accession>A0ABD3LWW9</accession>
<keyword evidence="6" id="KW-0723">Serine/threonine-protein kinase</keyword>
<proteinExistence type="inferred from homology"/>
<dbReference type="PANTHER" id="PTHR11909">
    <property type="entry name" value="CASEIN KINASE-RELATED"/>
    <property type="match status" value="1"/>
</dbReference>
<evidence type="ECO:0000256" key="5">
    <source>
        <dbReference type="PROSITE-ProRule" id="PRU10141"/>
    </source>
</evidence>
<keyword evidence="3 5" id="KW-0067">ATP-binding</keyword>
<evidence type="ECO:0000256" key="3">
    <source>
        <dbReference type="ARBA" id="ARBA00022840"/>
    </source>
</evidence>
<dbReference type="InterPro" id="IPR017441">
    <property type="entry name" value="Protein_kinase_ATP_BS"/>
</dbReference>
<dbReference type="InterPro" id="IPR008271">
    <property type="entry name" value="Ser/Thr_kinase_AS"/>
</dbReference>
<evidence type="ECO:0000256" key="2">
    <source>
        <dbReference type="ARBA" id="ARBA00022741"/>
    </source>
</evidence>
<reference evidence="9 10" key="1">
    <citation type="submission" date="2024-10" db="EMBL/GenBank/DDBJ databases">
        <title>Updated reference genomes for cyclostephanoid diatoms.</title>
        <authorList>
            <person name="Roberts W.R."/>
            <person name="Alverson A.J."/>
        </authorList>
    </citation>
    <scope>NUCLEOTIDE SEQUENCE [LARGE SCALE GENOMIC DNA]</scope>
    <source>
        <strain evidence="9 10">AJA232-27</strain>
    </source>
</reference>
<dbReference type="EC" id="2.7.11.1" evidence="1"/>
<evidence type="ECO:0000313" key="9">
    <source>
        <dbReference type="EMBL" id="KAL3756219.1"/>
    </source>
</evidence>
<evidence type="ECO:0000256" key="4">
    <source>
        <dbReference type="ARBA" id="ARBA00023860"/>
    </source>
</evidence>
<evidence type="ECO:0000256" key="7">
    <source>
        <dbReference type="SAM" id="MobiDB-lite"/>
    </source>
</evidence>
<evidence type="ECO:0000256" key="1">
    <source>
        <dbReference type="ARBA" id="ARBA00012513"/>
    </source>
</evidence>
<sequence>MQSSVSKYRITKRVGGGSFGDIYLGVGANGEKVAVKFEKHGARCPQLRHEYKVYRELQNAPGFAKVHYFGTQDSYNLMVMDLLGPSLEDQFNKCGRRFSLKTVLMIADQMLERVEIMHSRHLIHRDIKPANFVTGAPGSGAGNYVYCIDFGLSKRYRHPRTLQHIPHREGRSLTGTPRYASINNHLGVEQSCRDDLESIGYVLVYFLKGELPWQGLKAKSATKKYKLIMEKKQSITIPALCQGCPSQFAEYLAYCRSLKFDAKPNTAYLRGMFGDLFRSQGYTNNNSSLDWDWSRIDNGSAATGQADMGAPSGGGFHDGQYRGR</sequence>
<comment type="caution">
    <text evidence="9">The sequence shown here is derived from an EMBL/GenBank/DDBJ whole genome shotgun (WGS) entry which is preliminary data.</text>
</comment>
<evidence type="ECO:0000256" key="6">
    <source>
        <dbReference type="RuleBase" id="RU000304"/>
    </source>
</evidence>
<keyword evidence="6" id="KW-0808">Transferase</keyword>
<evidence type="ECO:0000313" key="10">
    <source>
        <dbReference type="Proteomes" id="UP001530293"/>
    </source>
</evidence>
<keyword evidence="10" id="KW-1185">Reference proteome</keyword>
<dbReference type="SUPFAM" id="SSF56112">
    <property type="entry name" value="Protein kinase-like (PK-like)"/>
    <property type="match status" value="1"/>
</dbReference>
<dbReference type="InterPro" id="IPR011009">
    <property type="entry name" value="Kinase-like_dom_sf"/>
</dbReference>
<feature type="region of interest" description="Disordered" evidence="7">
    <location>
        <begin position="303"/>
        <end position="324"/>
    </location>
</feature>
<dbReference type="PROSITE" id="PS50011">
    <property type="entry name" value="PROTEIN_KINASE_DOM"/>
    <property type="match status" value="1"/>
</dbReference>
<evidence type="ECO:0000259" key="8">
    <source>
        <dbReference type="PROSITE" id="PS50011"/>
    </source>
</evidence>
<dbReference type="Pfam" id="PF00069">
    <property type="entry name" value="Pkinase"/>
    <property type="match status" value="1"/>
</dbReference>